<gene>
    <name evidence="1" type="ORF">S12H4_28469</name>
</gene>
<dbReference type="Gene3D" id="3.50.50.60">
    <property type="entry name" value="FAD/NAD(P)-binding domain"/>
    <property type="match status" value="1"/>
</dbReference>
<dbReference type="EMBL" id="BARW01016333">
    <property type="protein sequence ID" value="GAJ02639.1"/>
    <property type="molecule type" value="Genomic_DNA"/>
</dbReference>
<reference evidence="1" key="1">
    <citation type="journal article" date="2014" name="Front. Microbiol.">
        <title>High frequency of phylogenetically diverse reductive dehalogenase-homologous genes in deep subseafloor sedimentary metagenomes.</title>
        <authorList>
            <person name="Kawai M."/>
            <person name="Futagami T."/>
            <person name="Toyoda A."/>
            <person name="Takaki Y."/>
            <person name="Nishi S."/>
            <person name="Hori S."/>
            <person name="Arai W."/>
            <person name="Tsubouchi T."/>
            <person name="Morono Y."/>
            <person name="Uchiyama I."/>
            <person name="Ito T."/>
            <person name="Fujiyama A."/>
            <person name="Inagaki F."/>
            <person name="Takami H."/>
        </authorList>
    </citation>
    <scope>NUCLEOTIDE SEQUENCE</scope>
    <source>
        <strain evidence="1">Expedition CK06-06</strain>
    </source>
</reference>
<comment type="caution">
    <text evidence="1">The sequence shown here is derived from an EMBL/GenBank/DDBJ whole genome shotgun (WGS) entry which is preliminary data.</text>
</comment>
<proteinExistence type="predicted"/>
<protein>
    <recommendedName>
        <fullName evidence="2">FAD/NAD(P)-binding domain-containing protein</fullName>
    </recommendedName>
</protein>
<name>X1TBK6_9ZZZZ</name>
<organism evidence="1">
    <name type="scientific">marine sediment metagenome</name>
    <dbReference type="NCBI Taxonomy" id="412755"/>
    <lineage>
        <taxon>unclassified sequences</taxon>
        <taxon>metagenomes</taxon>
        <taxon>ecological metagenomes</taxon>
    </lineage>
</organism>
<evidence type="ECO:0008006" key="2">
    <source>
        <dbReference type="Google" id="ProtNLM"/>
    </source>
</evidence>
<dbReference type="AlphaFoldDB" id="X1TBK6"/>
<sequence length="114" mass="12474">MVATKRTDPIGSMMEMITKKLALMRIDQMDKVTLMPHTTVKMFKAESVEVEKDGESMTLEPFQTVILASGMLSAPGPGEEVANAVPKTEIIGDAREVKDIFSAVHAGYNLALKY</sequence>
<dbReference type="InterPro" id="IPR036188">
    <property type="entry name" value="FAD/NAD-bd_sf"/>
</dbReference>
<dbReference type="Gene3D" id="3.40.50.720">
    <property type="entry name" value="NAD(P)-binding Rossmann-like Domain"/>
    <property type="match status" value="1"/>
</dbReference>
<evidence type="ECO:0000313" key="1">
    <source>
        <dbReference type="EMBL" id="GAJ02639.1"/>
    </source>
</evidence>
<accession>X1TBK6</accession>